<evidence type="ECO:0000259" key="3">
    <source>
        <dbReference type="PROSITE" id="PS51368"/>
    </source>
</evidence>
<dbReference type="Gene3D" id="3.20.20.140">
    <property type="entry name" value="Metal-dependent hydrolases"/>
    <property type="match status" value="1"/>
</dbReference>
<dbReference type="PANTHER" id="PTHR43440:SF1">
    <property type="entry name" value="UREASE"/>
    <property type="match status" value="1"/>
</dbReference>
<evidence type="ECO:0000313" key="4">
    <source>
        <dbReference type="EMBL" id="QJW83623.1"/>
    </source>
</evidence>
<evidence type="ECO:0000256" key="1">
    <source>
        <dbReference type="PROSITE-ProRule" id="PRU00700"/>
    </source>
</evidence>
<name>A0ABX6P0P9_9BURK</name>
<evidence type="ECO:0000313" key="5">
    <source>
        <dbReference type="Proteomes" id="UP000500826"/>
    </source>
</evidence>
<feature type="region of interest" description="Disordered" evidence="2">
    <location>
        <begin position="58"/>
        <end position="156"/>
    </location>
</feature>
<dbReference type="PANTHER" id="PTHR43440">
    <property type="entry name" value="UREASE"/>
    <property type="match status" value="1"/>
</dbReference>
<dbReference type="InterPro" id="IPR032466">
    <property type="entry name" value="Metal_Hydrolase"/>
</dbReference>
<proteinExistence type="predicted"/>
<dbReference type="SUPFAM" id="SSF51556">
    <property type="entry name" value="Metallo-dependent hydrolases"/>
    <property type="match status" value="1"/>
</dbReference>
<accession>A0ABX6P0P9</accession>
<dbReference type="InterPro" id="IPR050112">
    <property type="entry name" value="Urease_alpha_subunit"/>
</dbReference>
<dbReference type="Proteomes" id="UP000500826">
    <property type="component" value="Chromosome"/>
</dbReference>
<organism evidence="4 5">
    <name type="scientific">Ramlibacter terrae</name>
    <dbReference type="NCBI Taxonomy" id="2732511"/>
    <lineage>
        <taxon>Bacteria</taxon>
        <taxon>Pseudomonadati</taxon>
        <taxon>Pseudomonadota</taxon>
        <taxon>Betaproteobacteria</taxon>
        <taxon>Burkholderiales</taxon>
        <taxon>Comamonadaceae</taxon>
        <taxon>Ramlibacter</taxon>
    </lineage>
</organism>
<feature type="domain" description="Urease" evidence="3">
    <location>
        <begin position="1"/>
        <end position="47"/>
    </location>
</feature>
<gene>
    <name evidence="4" type="ORF">HK414_04670</name>
</gene>
<dbReference type="InterPro" id="IPR017951">
    <property type="entry name" value="Urease_asu_c"/>
</dbReference>
<sequence>MKAQRGTLPEDSERNDNFRVKRYVAKYTINPAISHGISHEVGSIGLGQVGRPGDLEAGLLRGEAGADPEGRLHRYGRDGRPERLHPDAATGALPADVRQLRRRAREGLDHLPLAGRPARGREGALRPRQGGERRQGHPRGAQAAHGAQRLPAQDGDRRADLCRARRRPAAHLRAGQGAADGAALLPVLGSPGCCKSERSLRGARPRVRPCC</sequence>
<comment type="caution">
    <text evidence="1">Lacks conserved residue(s) required for the propagation of feature annotation.</text>
</comment>
<comment type="subcellular location">
    <subcellularLocation>
        <location evidence="1">Cytoplasm</location>
    </subcellularLocation>
</comment>
<reference evidence="4 5" key="1">
    <citation type="submission" date="2020-05" db="EMBL/GenBank/DDBJ databases">
        <title>Ramlibacter rhizophilus sp. nov., isolated from rhizosphere soil of national flower Mugunghwa from South Korea.</title>
        <authorList>
            <person name="Zheng-Fei Y."/>
            <person name="Huan T."/>
        </authorList>
    </citation>
    <scope>NUCLEOTIDE SEQUENCE [LARGE SCALE GENOMIC DNA]</scope>
    <source>
        <strain evidence="4 5">H242</strain>
    </source>
</reference>
<dbReference type="Pfam" id="PF01979">
    <property type="entry name" value="Amidohydro_1"/>
    <property type="match status" value="1"/>
</dbReference>
<feature type="compositionally biased region" description="Basic and acidic residues" evidence="2">
    <location>
        <begin position="119"/>
        <end position="135"/>
    </location>
</feature>
<dbReference type="InterPro" id="IPR006680">
    <property type="entry name" value="Amidohydro-rel"/>
</dbReference>
<dbReference type="PROSITE" id="PS51368">
    <property type="entry name" value="UREASE_3"/>
    <property type="match status" value="1"/>
</dbReference>
<keyword evidence="1" id="KW-0963">Cytoplasm</keyword>
<evidence type="ECO:0000256" key="2">
    <source>
        <dbReference type="SAM" id="MobiDB-lite"/>
    </source>
</evidence>
<dbReference type="EMBL" id="CP053418">
    <property type="protein sequence ID" value="QJW83623.1"/>
    <property type="molecule type" value="Genomic_DNA"/>
</dbReference>
<protein>
    <submittedName>
        <fullName evidence="4">Amidohydrolase family protein</fullName>
    </submittedName>
</protein>
<keyword evidence="5" id="KW-1185">Reference proteome</keyword>
<feature type="compositionally biased region" description="Basic and acidic residues" evidence="2">
    <location>
        <begin position="68"/>
        <end position="86"/>
    </location>
</feature>